<dbReference type="AlphaFoldDB" id="B8B2S8"/>
<dbReference type="OMA" id="MEHEIMT"/>
<feature type="compositionally biased region" description="Basic residues" evidence="1">
    <location>
        <begin position="22"/>
        <end position="32"/>
    </location>
</feature>
<dbReference type="Proteomes" id="UP000007015">
    <property type="component" value="Chromosome 6"/>
</dbReference>
<feature type="compositionally biased region" description="Polar residues" evidence="1">
    <location>
        <begin position="34"/>
        <end position="43"/>
    </location>
</feature>
<evidence type="ECO:0000313" key="2">
    <source>
        <dbReference type="EMBL" id="EEC80658.1"/>
    </source>
</evidence>
<protein>
    <submittedName>
        <fullName evidence="2">Uncharacterized protein</fullName>
    </submittedName>
</protein>
<keyword evidence="3" id="KW-1185">Reference proteome</keyword>
<name>B8B2S8_ORYSI</name>
<organism evidence="2 3">
    <name type="scientific">Oryza sativa subsp. indica</name>
    <name type="common">Rice</name>
    <dbReference type="NCBI Taxonomy" id="39946"/>
    <lineage>
        <taxon>Eukaryota</taxon>
        <taxon>Viridiplantae</taxon>
        <taxon>Streptophyta</taxon>
        <taxon>Embryophyta</taxon>
        <taxon>Tracheophyta</taxon>
        <taxon>Spermatophyta</taxon>
        <taxon>Magnoliopsida</taxon>
        <taxon>Liliopsida</taxon>
        <taxon>Poales</taxon>
        <taxon>Poaceae</taxon>
        <taxon>BOP clade</taxon>
        <taxon>Oryzoideae</taxon>
        <taxon>Oryzeae</taxon>
        <taxon>Oryzinae</taxon>
        <taxon>Oryza</taxon>
        <taxon>Oryza sativa</taxon>
    </lineage>
</organism>
<sequence>MEHEIMTTRKSYAKDDRFDKRNRSRWSSRKKSSVQVGGSSTRKQIWVPKSRGQEKGLVAGTRVSVQRASVQKKVIEPGGHTRVQQLENLHHVSRKQEASSAELVTSHNLPKGSGGNGSQLTHSYSLSNWQKKHLHKLSAEKLRERGMAWVPKVNVQVHSEKDAKVELKAKNEKGVGRRAPNQWFASNHQQYCKSATEGGTTNFVMDETVHKFDQRDGSVILDTRETYTCFADKTEPICSSSGVVNKSEIRYGEYQGQPNQ</sequence>
<gene>
    <name evidence="2" type="ORF">OsI_23056</name>
</gene>
<evidence type="ECO:0000256" key="1">
    <source>
        <dbReference type="SAM" id="MobiDB-lite"/>
    </source>
</evidence>
<reference evidence="2 3" key="1">
    <citation type="journal article" date="2005" name="PLoS Biol.">
        <title>The genomes of Oryza sativa: a history of duplications.</title>
        <authorList>
            <person name="Yu J."/>
            <person name="Wang J."/>
            <person name="Lin W."/>
            <person name="Li S."/>
            <person name="Li H."/>
            <person name="Zhou J."/>
            <person name="Ni P."/>
            <person name="Dong W."/>
            <person name="Hu S."/>
            <person name="Zeng C."/>
            <person name="Zhang J."/>
            <person name="Zhang Y."/>
            <person name="Li R."/>
            <person name="Xu Z."/>
            <person name="Li S."/>
            <person name="Li X."/>
            <person name="Zheng H."/>
            <person name="Cong L."/>
            <person name="Lin L."/>
            <person name="Yin J."/>
            <person name="Geng J."/>
            <person name="Li G."/>
            <person name="Shi J."/>
            <person name="Liu J."/>
            <person name="Lv H."/>
            <person name="Li J."/>
            <person name="Wang J."/>
            <person name="Deng Y."/>
            <person name="Ran L."/>
            <person name="Shi X."/>
            <person name="Wang X."/>
            <person name="Wu Q."/>
            <person name="Li C."/>
            <person name="Ren X."/>
            <person name="Wang J."/>
            <person name="Wang X."/>
            <person name="Li D."/>
            <person name="Liu D."/>
            <person name="Zhang X."/>
            <person name="Ji Z."/>
            <person name="Zhao W."/>
            <person name="Sun Y."/>
            <person name="Zhang Z."/>
            <person name="Bao J."/>
            <person name="Han Y."/>
            <person name="Dong L."/>
            <person name="Ji J."/>
            <person name="Chen P."/>
            <person name="Wu S."/>
            <person name="Liu J."/>
            <person name="Xiao Y."/>
            <person name="Bu D."/>
            <person name="Tan J."/>
            <person name="Yang L."/>
            <person name="Ye C."/>
            <person name="Zhang J."/>
            <person name="Xu J."/>
            <person name="Zhou Y."/>
            <person name="Yu Y."/>
            <person name="Zhang B."/>
            <person name="Zhuang S."/>
            <person name="Wei H."/>
            <person name="Liu B."/>
            <person name="Lei M."/>
            <person name="Yu H."/>
            <person name="Li Y."/>
            <person name="Xu H."/>
            <person name="Wei S."/>
            <person name="He X."/>
            <person name="Fang L."/>
            <person name="Zhang Z."/>
            <person name="Zhang Y."/>
            <person name="Huang X."/>
            <person name="Su Z."/>
            <person name="Tong W."/>
            <person name="Li J."/>
            <person name="Tong Z."/>
            <person name="Li S."/>
            <person name="Ye J."/>
            <person name="Wang L."/>
            <person name="Fang L."/>
            <person name="Lei T."/>
            <person name="Chen C."/>
            <person name="Chen H."/>
            <person name="Xu Z."/>
            <person name="Li H."/>
            <person name="Huang H."/>
            <person name="Zhang F."/>
            <person name="Xu H."/>
            <person name="Li N."/>
            <person name="Zhao C."/>
            <person name="Li S."/>
            <person name="Dong L."/>
            <person name="Huang Y."/>
            <person name="Li L."/>
            <person name="Xi Y."/>
            <person name="Qi Q."/>
            <person name="Li W."/>
            <person name="Zhang B."/>
            <person name="Hu W."/>
            <person name="Zhang Y."/>
            <person name="Tian X."/>
            <person name="Jiao Y."/>
            <person name="Liang X."/>
            <person name="Jin J."/>
            <person name="Gao L."/>
            <person name="Zheng W."/>
            <person name="Hao B."/>
            <person name="Liu S."/>
            <person name="Wang W."/>
            <person name="Yuan L."/>
            <person name="Cao M."/>
            <person name="McDermott J."/>
            <person name="Samudrala R."/>
            <person name="Wang J."/>
            <person name="Wong G.K."/>
            <person name="Yang H."/>
        </authorList>
    </citation>
    <scope>NUCLEOTIDE SEQUENCE [LARGE SCALE GENOMIC DNA]</scope>
    <source>
        <strain evidence="3">cv. 93-11</strain>
    </source>
</reference>
<dbReference type="EMBL" id="CM000131">
    <property type="protein sequence ID" value="EEC80658.1"/>
    <property type="molecule type" value="Genomic_DNA"/>
</dbReference>
<evidence type="ECO:0000313" key="3">
    <source>
        <dbReference type="Proteomes" id="UP000007015"/>
    </source>
</evidence>
<accession>B8B2S8</accession>
<feature type="region of interest" description="Disordered" evidence="1">
    <location>
        <begin position="1"/>
        <end position="50"/>
    </location>
</feature>
<feature type="region of interest" description="Disordered" evidence="1">
    <location>
        <begin position="92"/>
        <end position="122"/>
    </location>
</feature>
<dbReference type="Gramene" id="BGIOSGA021204-TA">
    <property type="protein sequence ID" value="BGIOSGA021204-PA"/>
    <property type="gene ID" value="BGIOSGA021204"/>
</dbReference>
<feature type="compositionally biased region" description="Polar residues" evidence="1">
    <location>
        <begin position="98"/>
        <end position="108"/>
    </location>
</feature>
<feature type="compositionally biased region" description="Basic and acidic residues" evidence="1">
    <location>
        <begin position="1"/>
        <end position="21"/>
    </location>
</feature>
<dbReference type="HOGENOM" id="CLU_1071132_0_0_1"/>
<proteinExistence type="predicted"/>